<dbReference type="Proteomes" id="UP000241447">
    <property type="component" value="Chromosome"/>
</dbReference>
<reference evidence="1 2" key="1">
    <citation type="submission" date="2018-03" db="EMBL/GenBank/DDBJ databases">
        <title>The Complete Genome of Celeribacter baekdonensis strain LH4, a Thiosulfate-Oxidizing Alphaproteobacterium Isolated from Gulf of Mexico Continental Slope Sediments.</title>
        <authorList>
            <person name="Flood B.E."/>
            <person name="Bailey J.V."/>
            <person name="Leprich D."/>
        </authorList>
    </citation>
    <scope>NUCLEOTIDE SEQUENCE [LARGE SCALE GENOMIC DNA]</scope>
    <source>
        <strain evidence="1 2">LH4</strain>
    </source>
</reference>
<accession>A0A2R4M3G8</accession>
<dbReference type="EMBL" id="CP028475">
    <property type="protein sequence ID" value="AVW91592.1"/>
    <property type="molecule type" value="Genomic_DNA"/>
</dbReference>
<dbReference type="InterPro" id="IPR011008">
    <property type="entry name" value="Dimeric_a/b-barrel"/>
</dbReference>
<protein>
    <recommendedName>
        <fullName evidence="3">ABM domain-containing protein</fullName>
    </recommendedName>
</protein>
<evidence type="ECO:0000313" key="2">
    <source>
        <dbReference type="Proteomes" id="UP000241447"/>
    </source>
</evidence>
<dbReference type="KEGG" id="cbak:DA792_11310"/>
<organism evidence="1 2">
    <name type="scientific">Celeribacter baekdonensis</name>
    <dbReference type="NCBI Taxonomy" id="875171"/>
    <lineage>
        <taxon>Bacteria</taxon>
        <taxon>Pseudomonadati</taxon>
        <taxon>Pseudomonadota</taxon>
        <taxon>Alphaproteobacteria</taxon>
        <taxon>Rhodobacterales</taxon>
        <taxon>Roseobacteraceae</taxon>
        <taxon>Celeribacter</taxon>
    </lineage>
</organism>
<name>A0A2R4M3G8_9RHOB</name>
<dbReference type="OrthoDB" id="1453400at2"/>
<evidence type="ECO:0008006" key="3">
    <source>
        <dbReference type="Google" id="ProtNLM"/>
    </source>
</evidence>
<gene>
    <name evidence="1" type="ORF">DA792_11310</name>
</gene>
<evidence type="ECO:0000313" key="1">
    <source>
        <dbReference type="EMBL" id="AVW91592.1"/>
    </source>
</evidence>
<dbReference type="SUPFAM" id="SSF54909">
    <property type="entry name" value="Dimeric alpha+beta barrel"/>
    <property type="match status" value="1"/>
</dbReference>
<dbReference type="AlphaFoldDB" id="A0A2R4M3G8"/>
<sequence length="108" mass="11615">MSDIQIIETVTFRTLAGVSDTALTTVAKGLDVYLDRCEGFRARTLYKDAGGLWHEHYVWANEAAAKAADAGFMAAPEAQAFMALVDRDTVIMGHAPITLARISSPEAA</sequence>
<dbReference type="RefSeq" id="WP_107720030.1">
    <property type="nucleotide sequence ID" value="NZ_CP028475.1"/>
</dbReference>
<proteinExistence type="predicted"/>